<dbReference type="RefSeq" id="XP_067512687.1">
    <property type="nucleotide sequence ID" value="XM_067656586.1"/>
</dbReference>
<dbReference type="InterPro" id="IPR037278">
    <property type="entry name" value="ARFGAP/RecO"/>
</dbReference>
<accession>I1BM61</accession>
<organism evidence="7 8">
    <name type="scientific">Rhizopus delemar (strain RA 99-880 / ATCC MYA-4621 / FGSC 9543 / NRRL 43880)</name>
    <name type="common">Mucormycosis agent</name>
    <name type="synonym">Rhizopus arrhizus var. delemar</name>
    <dbReference type="NCBI Taxonomy" id="246409"/>
    <lineage>
        <taxon>Eukaryota</taxon>
        <taxon>Fungi</taxon>
        <taxon>Fungi incertae sedis</taxon>
        <taxon>Mucoromycota</taxon>
        <taxon>Mucoromycotina</taxon>
        <taxon>Mucoromycetes</taxon>
        <taxon>Mucorales</taxon>
        <taxon>Mucorineae</taxon>
        <taxon>Rhizopodaceae</taxon>
        <taxon>Rhizopus</taxon>
    </lineage>
</organism>
<dbReference type="CDD" id="cd08204">
    <property type="entry name" value="ArfGap"/>
    <property type="match status" value="1"/>
</dbReference>
<evidence type="ECO:0000256" key="5">
    <source>
        <dbReference type="PROSITE-ProRule" id="PRU00288"/>
    </source>
</evidence>
<keyword evidence="1" id="KW-0343">GTPase activation</keyword>
<protein>
    <recommendedName>
        <fullName evidence="6">Arf-GAP domain-containing protein</fullName>
    </recommendedName>
</protein>
<dbReference type="OMA" id="WNTDKET"/>
<keyword evidence="3 5" id="KW-0863">Zinc-finger</keyword>
<dbReference type="eggNOG" id="KOG0521">
    <property type="taxonomic scope" value="Eukaryota"/>
</dbReference>
<evidence type="ECO:0000313" key="7">
    <source>
        <dbReference type="EMBL" id="EIE77291.1"/>
    </source>
</evidence>
<dbReference type="InterPro" id="IPR038508">
    <property type="entry name" value="ArfGAP_dom_sf"/>
</dbReference>
<dbReference type="Gene3D" id="1.10.220.150">
    <property type="entry name" value="Arf GTPase activating protein"/>
    <property type="match status" value="1"/>
</dbReference>
<name>I1BM61_RHIO9</name>
<evidence type="ECO:0000313" key="8">
    <source>
        <dbReference type="Proteomes" id="UP000009138"/>
    </source>
</evidence>
<dbReference type="SMART" id="SM00105">
    <property type="entry name" value="ArfGap"/>
    <property type="match status" value="1"/>
</dbReference>
<keyword evidence="4" id="KW-0862">Zinc</keyword>
<dbReference type="InParanoid" id="I1BM61"/>
<dbReference type="FunFam" id="1.10.220.150:FF:000009">
    <property type="entry name" value="stromal membrane-associated protein 1 isoform X1"/>
    <property type="match status" value="1"/>
</dbReference>
<dbReference type="GO" id="GO:0008270">
    <property type="term" value="F:zinc ion binding"/>
    <property type="evidence" value="ECO:0007669"/>
    <property type="project" value="UniProtKB-KW"/>
</dbReference>
<proteinExistence type="predicted"/>
<dbReference type="Proteomes" id="UP000009138">
    <property type="component" value="Unassembled WGS sequence"/>
</dbReference>
<evidence type="ECO:0000256" key="1">
    <source>
        <dbReference type="ARBA" id="ARBA00022468"/>
    </source>
</evidence>
<dbReference type="AlphaFoldDB" id="I1BM61"/>
<evidence type="ECO:0000256" key="4">
    <source>
        <dbReference type="ARBA" id="ARBA00022833"/>
    </source>
</evidence>
<dbReference type="PANTHER" id="PTHR23180:SF160">
    <property type="entry name" value="ADP-RIBOSYLATION FACTOR GTPASE-ACTIVATING PROTEIN EFFECTOR PROTEIN 1"/>
    <property type="match status" value="1"/>
</dbReference>
<dbReference type="STRING" id="246409.I1BM61"/>
<dbReference type="InterPro" id="IPR045258">
    <property type="entry name" value="ACAP1/2/3-like"/>
</dbReference>
<keyword evidence="2" id="KW-0479">Metal-binding</keyword>
<dbReference type="OrthoDB" id="10266696at2759"/>
<sequence length="308" mass="34772">MGFSSVRKKGKFYNLSSDQASLKPCYSLLREIHRYACNKTCADCSAENPDWCSLNLGVIICIECSGIHRSLGTHISKVRSLTLDKFTHEATLLLCSLGNANSNSIWEAFKPENKPGKDTRKETKTKYIQAKYIHKRFMKRPRENPSQILFDAIESGNIPKTLEAIALGVNVNNPYPLEMLSDPVSLIPPPFLIRLPVLDIYGNPYLNKMIDIDLSSTPKDPEYYVIRYPIHLALYKQDLVMIELLFQYGSNTFQIDEATGCLLAHLIGYGHHVIEQNALDFLNMKNTLRGQPAIVKLNTISLSSNKMC</sequence>
<gene>
    <name evidence="7" type="ORF">RO3G_01995</name>
</gene>
<dbReference type="VEuPathDB" id="FungiDB:RO3G_01995"/>
<dbReference type="InterPro" id="IPR001164">
    <property type="entry name" value="ArfGAP_dom"/>
</dbReference>
<dbReference type="GeneID" id="93608967"/>
<evidence type="ECO:0000259" key="6">
    <source>
        <dbReference type="PROSITE" id="PS50115"/>
    </source>
</evidence>
<dbReference type="GO" id="GO:0005096">
    <property type="term" value="F:GTPase activator activity"/>
    <property type="evidence" value="ECO:0007669"/>
    <property type="project" value="UniProtKB-KW"/>
</dbReference>
<dbReference type="PANTHER" id="PTHR23180">
    <property type="entry name" value="CENTAURIN/ARF"/>
    <property type="match status" value="1"/>
</dbReference>
<dbReference type="EMBL" id="CH476732">
    <property type="protein sequence ID" value="EIE77291.1"/>
    <property type="molecule type" value="Genomic_DNA"/>
</dbReference>
<dbReference type="Pfam" id="PF01412">
    <property type="entry name" value="ArfGap"/>
    <property type="match status" value="1"/>
</dbReference>
<dbReference type="SUPFAM" id="SSF57863">
    <property type="entry name" value="ArfGap/RecO-like zinc finger"/>
    <property type="match status" value="1"/>
</dbReference>
<keyword evidence="8" id="KW-1185">Reference proteome</keyword>
<evidence type="ECO:0000256" key="3">
    <source>
        <dbReference type="ARBA" id="ARBA00022771"/>
    </source>
</evidence>
<evidence type="ECO:0000256" key="2">
    <source>
        <dbReference type="ARBA" id="ARBA00022723"/>
    </source>
</evidence>
<dbReference type="PRINTS" id="PR00405">
    <property type="entry name" value="REVINTRACTNG"/>
</dbReference>
<feature type="domain" description="Arf-GAP" evidence="6">
    <location>
        <begin position="23"/>
        <end position="147"/>
    </location>
</feature>
<reference evidence="7 8" key="1">
    <citation type="journal article" date="2009" name="PLoS Genet.">
        <title>Genomic analysis of the basal lineage fungus Rhizopus oryzae reveals a whole-genome duplication.</title>
        <authorList>
            <person name="Ma L.-J."/>
            <person name="Ibrahim A.S."/>
            <person name="Skory C."/>
            <person name="Grabherr M.G."/>
            <person name="Burger G."/>
            <person name="Butler M."/>
            <person name="Elias M."/>
            <person name="Idnurm A."/>
            <person name="Lang B.F."/>
            <person name="Sone T."/>
            <person name="Abe A."/>
            <person name="Calvo S.E."/>
            <person name="Corrochano L.M."/>
            <person name="Engels R."/>
            <person name="Fu J."/>
            <person name="Hansberg W."/>
            <person name="Kim J.-M."/>
            <person name="Kodira C.D."/>
            <person name="Koehrsen M.J."/>
            <person name="Liu B."/>
            <person name="Miranda-Saavedra D."/>
            <person name="O'Leary S."/>
            <person name="Ortiz-Castellanos L."/>
            <person name="Poulter R."/>
            <person name="Rodriguez-Romero J."/>
            <person name="Ruiz-Herrera J."/>
            <person name="Shen Y.-Q."/>
            <person name="Zeng Q."/>
            <person name="Galagan J."/>
            <person name="Birren B.W."/>
            <person name="Cuomo C.A."/>
            <person name="Wickes B.L."/>
        </authorList>
    </citation>
    <scope>NUCLEOTIDE SEQUENCE [LARGE SCALE GENOMIC DNA]</scope>
    <source>
        <strain evidence="8">RA 99-880 / ATCC MYA-4621 / FGSC 9543 / NRRL 43880</strain>
    </source>
</reference>
<dbReference type="PROSITE" id="PS50115">
    <property type="entry name" value="ARFGAP"/>
    <property type="match status" value="1"/>
</dbReference>